<evidence type="ECO:0000313" key="2">
    <source>
        <dbReference type="Proteomes" id="UP000434925"/>
    </source>
</evidence>
<comment type="caution">
    <text evidence="1">The sequence shown here is derived from an EMBL/GenBank/DDBJ whole genome shotgun (WGS) entry which is preliminary data.</text>
</comment>
<dbReference type="EMBL" id="VZPO01000013">
    <property type="protein sequence ID" value="KAB0498257.1"/>
    <property type="molecule type" value="Genomic_DNA"/>
</dbReference>
<reference evidence="1 2" key="1">
    <citation type="submission" date="2019-09" db="EMBL/GenBank/DDBJ databases">
        <title>Draft genome sequences of 48 bacterial type strains from the CCUG.</title>
        <authorList>
            <person name="Tunovic T."/>
            <person name="Pineiro-Iglesias B."/>
            <person name="Unosson C."/>
            <person name="Inganas E."/>
            <person name="Ohlen M."/>
            <person name="Cardew S."/>
            <person name="Jensie-Markopoulos S."/>
            <person name="Salva-Serra F."/>
            <person name="Jaen-Luchoro D."/>
            <person name="Karlsson R."/>
            <person name="Svensson-Stadler L."/>
            <person name="Chun J."/>
            <person name="Moore E."/>
        </authorList>
    </citation>
    <scope>NUCLEOTIDE SEQUENCE [LARGE SCALE GENOMIC DNA]</scope>
    <source>
        <strain evidence="1 2">CCUG 51522</strain>
    </source>
</reference>
<dbReference type="Proteomes" id="UP000434925">
    <property type="component" value="Unassembled WGS sequence"/>
</dbReference>
<gene>
    <name evidence="1" type="ORF">F7R14_27345</name>
</gene>
<organism evidence="1 2">
    <name type="scientific">Pseudomonas lini</name>
    <dbReference type="NCBI Taxonomy" id="163011"/>
    <lineage>
        <taxon>Bacteria</taxon>
        <taxon>Pseudomonadati</taxon>
        <taxon>Pseudomonadota</taxon>
        <taxon>Gammaproteobacteria</taxon>
        <taxon>Pseudomonadales</taxon>
        <taxon>Pseudomonadaceae</taxon>
        <taxon>Pseudomonas</taxon>
    </lineage>
</organism>
<proteinExistence type="predicted"/>
<name>A0A7V7NZE4_9PSED</name>
<sequence>MVKKYQIIPPEEETAKKLGLVKEGYVYKLAATLTLQDETSHSQYDFTKPDYLERIPKLSVDEWNGFQAETYRYQNENTHGYEMIVAFRGTDQYFMDYVFSEFWYRTNTE</sequence>
<evidence type="ECO:0000313" key="1">
    <source>
        <dbReference type="EMBL" id="KAB0498257.1"/>
    </source>
</evidence>
<dbReference type="RefSeq" id="WP_048395199.1">
    <property type="nucleotide sequence ID" value="NZ_JYLB01000003.1"/>
</dbReference>
<protein>
    <submittedName>
        <fullName evidence="1">Uncharacterized protein</fullName>
    </submittedName>
</protein>
<dbReference type="AlphaFoldDB" id="A0A7V7NZE4"/>
<accession>A0A7V7NZE4</accession>